<organism evidence="1 2">
    <name type="scientific">Halapricum desulfuricans</name>
    <dbReference type="NCBI Taxonomy" id="2841257"/>
    <lineage>
        <taxon>Archaea</taxon>
        <taxon>Methanobacteriati</taxon>
        <taxon>Methanobacteriota</taxon>
        <taxon>Stenosarchaea group</taxon>
        <taxon>Halobacteria</taxon>
        <taxon>Halobacteriales</taxon>
        <taxon>Haloarculaceae</taxon>
        <taxon>Halapricum</taxon>
    </lineage>
</organism>
<evidence type="ECO:0000313" key="1">
    <source>
        <dbReference type="EMBL" id="QSG08882.1"/>
    </source>
</evidence>
<dbReference type="EMBL" id="CP064788">
    <property type="protein sequence ID" value="QSG08882.1"/>
    <property type="molecule type" value="Genomic_DNA"/>
</dbReference>
<dbReference type="Proteomes" id="UP000662973">
    <property type="component" value="Chromosome"/>
</dbReference>
<dbReference type="AlphaFoldDB" id="A0A897N7W6"/>
<name>A0A897N7W6_9EURY</name>
<gene>
    <name evidence="1" type="ORF">HSR122_1489</name>
</gene>
<proteinExistence type="predicted"/>
<protein>
    <submittedName>
        <fullName evidence="1">Uncharacterized protein</fullName>
    </submittedName>
</protein>
<reference evidence="1 2" key="1">
    <citation type="submission" date="2020-11" db="EMBL/GenBank/DDBJ databases">
        <title>Carbohydrate-dependent, anaerobic sulfur respiration: A novel catabolism in halophilic archaea.</title>
        <authorList>
            <person name="Sorokin D.Y."/>
            <person name="Messina E."/>
            <person name="Smedile F."/>
            <person name="La Cono V."/>
            <person name="Hallsworth J.E."/>
            <person name="Yakimov M.M."/>
        </authorList>
    </citation>
    <scope>NUCLEOTIDE SEQUENCE [LARGE SCALE GENOMIC DNA]</scope>
    <source>
        <strain evidence="1 2">HSR12-2</strain>
    </source>
</reference>
<keyword evidence="2" id="KW-1185">Reference proteome</keyword>
<dbReference type="KEGG" id="hds:HSR122_1489"/>
<accession>A0A897N7W6</accession>
<evidence type="ECO:0000313" key="2">
    <source>
        <dbReference type="Proteomes" id="UP000662973"/>
    </source>
</evidence>
<sequence>MNTGSLALVFISRIAEISTRNPVWSCRKPGRSEFSPPVFYRMLKDGRPYVNTT</sequence>